<dbReference type="SUPFAM" id="SSF53756">
    <property type="entry name" value="UDP-Glycosyltransferase/glycogen phosphorylase"/>
    <property type="match status" value="1"/>
</dbReference>
<reference evidence="2" key="1">
    <citation type="journal article" date="1997" name="Microbiology">
        <title>Identification of genes in Rhizobium leguminosarum bv. trifolii whose products are homologues to a family of ATP-binding proteins.</title>
        <authorList>
            <person name="Krol J."/>
            <person name="Skorupska A."/>
        </authorList>
    </citation>
    <scope>NUCLEOTIDE SEQUENCE</scope>
    <source>
        <strain evidence="2">TA1</strain>
    </source>
</reference>
<dbReference type="GO" id="GO:0016758">
    <property type="term" value="F:hexosyltransferase activity"/>
    <property type="evidence" value="ECO:0007669"/>
    <property type="project" value="InterPro"/>
</dbReference>
<dbReference type="Pfam" id="PF04101">
    <property type="entry name" value="Glyco_tran_28_C"/>
    <property type="match status" value="1"/>
</dbReference>
<evidence type="ECO:0000259" key="1">
    <source>
        <dbReference type="Pfam" id="PF04101"/>
    </source>
</evidence>
<protein>
    <submittedName>
        <fullName evidence="2">PssE</fullName>
    </submittedName>
</protein>
<dbReference type="PANTHER" id="PTHR47043">
    <property type="entry name" value="UDP-N-ACETYLGLUCOSAMINE TRANSFERASE SUBUNIT ALG13"/>
    <property type="match status" value="1"/>
</dbReference>
<dbReference type="AlphaFoldDB" id="Q27SV5"/>
<name>Q27SV5_RHILT</name>
<dbReference type="EMBL" id="DQ384110">
    <property type="protein sequence ID" value="ABD47312.1"/>
    <property type="molecule type" value="Genomic_DNA"/>
</dbReference>
<sequence>MSRSSLSGKLAGHIATLCSRNGSIFHAGWPPLRRSCPLILVTVGTQLPFDRLVKAVDTFATELSKPVLAQIGRGSYTPQNMKWIKNIEPKDFDKVFRDATIIVSHAGIGTVLTAKRFGKPIILVPRQAALGEHRNDHQLATVGQLAGRPGIYVAHTDDDLKNYLLEDLDSPSHEDSSEAGRASLVSYLKNYIAAV</sequence>
<organism evidence="2">
    <name type="scientific">Rhizobium leguminosarum bv. trifolii</name>
    <dbReference type="NCBI Taxonomy" id="386"/>
    <lineage>
        <taxon>Bacteria</taxon>
        <taxon>Pseudomonadati</taxon>
        <taxon>Pseudomonadota</taxon>
        <taxon>Alphaproteobacteria</taxon>
        <taxon>Hyphomicrobiales</taxon>
        <taxon>Rhizobiaceae</taxon>
        <taxon>Rhizobium/Agrobacterium group</taxon>
        <taxon>Rhizobium</taxon>
    </lineage>
</organism>
<dbReference type="Gene3D" id="3.40.50.2000">
    <property type="entry name" value="Glycogen Phosphorylase B"/>
    <property type="match status" value="1"/>
</dbReference>
<dbReference type="InterPro" id="IPR052474">
    <property type="entry name" value="UDP-GlcNAc_transferase"/>
</dbReference>
<proteinExistence type="predicted"/>
<accession>Q27SV5</accession>
<reference evidence="2" key="5">
    <citation type="journal article" date="2007" name="Genomics">
        <title>Syntenic arrangements of the surface polysaccharide biosynthesis genes in Rhizobium leguminosarum.</title>
        <authorList>
            <person name="Krol J.E."/>
            <person name="Mazur A."/>
            <person name="Marczak M."/>
            <person name="Skorupska A."/>
        </authorList>
    </citation>
    <scope>NUCLEOTIDE SEQUENCE</scope>
    <source>
        <strain evidence="2">TA1</strain>
    </source>
</reference>
<reference evidence="2" key="2">
    <citation type="journal article" date="2001" name="DNA Seq.">
        <title>Isolation and sequencing of Rhizobium leguminosarum Bv. Trifolii PssN, PssO and PssP genes encoding the proteins involved in polymerization and translocation of exopolysaccharide.</title>
        <authorList>
            <person name="Mazur A."/>
            <person name="Krol J.E."/>
            <person name="Skorupska A."/>
        </authorList>
    </citation>
    <scope>NUCLEOTIDE SEQUENCE</scope>
    <source>
        <strain evidence="2">TA1</strain>
    </source>
</reference>
<reference evidence="2" key="3">
    <citation type="journal article" date="2003" name="J. Bacteriol.">
        <title>Membrane topology of PssT, the transmembrane protein component of the type I exopolysaccharide transport system in Rhizobium leguminosarum bv. trifolii strain TA1.</title>
        <authorList>
            <person name="Mazur A."/>
            <person name="Krol J.E."/>
            <person name="Marczak M."/>
            <person name="Skorupska A."/>
        </authorList>
    </citation>
    <scope>NUCLEOTIDE SEQUENCE</scope>
    <source>
        <strain evidence="2">TA1</strain>
    </source>
</reference>
<evidence type="ECO:0000313" key="2">
    <source>
        <dbReference type="EMBL" id="ABD47312.1"/>
    </source>
</evidence>
<feature type="domain" description="Glycosyl transferase family 28 C-terminal" evidence="1">
    <location>
        <begin position="39"/>
        <end position="173"/>
    </location>
</feature>
<dbReference type="GO" id="GO:0006488">
    <property type="term" value="P:dolichol-linked oligosaccharide biosynthetic process"/>
    <property type="evidence" value="ECO:0007669"/>
    <property type="project" value="TreeGrafter"/>
</dbReference>
<reference evidence="2" key="4">
    <citation type="journal article" date="2005" name="Arch. Microbiol.">
        <title>Topological and transcriptional analysis of pssL gene product: a putative Wzx-like exopolysaccharide translocase in Rhizobium leguminosarum bv. trifolii TA1.</title>
        <authorList>
            <person name="Mazur A."/>
            <person name="Marczak M."/>
            <person name="Krol J.E."/>
            <person name="Skorupska A."/>
        </authorList>
    </citation>
    <scope>NUCLEOTIDE SEQUENCE</scope>
    <source>
        <strain evidence="2">TA1</strain>
    </source>
</reference>
<dbReference type="PANTHER" id="PTHR47043:SF1">
    <property type="entry name" value="UDP-N-ACETYLGLUCOSAMINE TRANSFERASE SUBUNIT ALG13"/>
    <property type="match status" value="1"/>
</dbReference>
<gene>
    <name evidence="2" type="primary">pssE</name>
</gene>
<dbReference type="InterPro" id="IPR007235">
    <property type="entry name" value="Glyco_trans_28_C"/>
</dbReference>